<dbReference type="RefSeq" id="WP_110384702.1">
    <property type="nucleotide sequence ID" value="NZ_QEOL01000008.1"/>
</dbReference>
<feature type="region of interest" description="Disordered" evidence="1">
    <location>
        <begin position="1"/>
        <end position="52"/>
    </location>
</feature>
<evidence type="ECO:0000313" key="3">
    <source>
        <dbReference type="Proteomes" id="UP000247772"/>
    </source>
</evidence>
<sequence>MPDSANAKRAASGADLAAPATPAVQEDPSTLFAGRGSLADRVRRGKAARRETPREKLAECKIADRDPIALLDASNVGRVTELIPIRYGRMVASPFAFYRGAAPLMAYDLSRLPHSSVIVQLGGDAHLANFGLFASPERRILFGPNDFDETLPGPFDWDVRRLATSFAIAARERGFGLRDQQGIVRRLCGTFRQRLADFSRMDTLDVWYCQFKAASMLAIADSVDERKKELAVIEKASQQSSRSVMSHATEIINGKLRIKEVPPLVYHVPLESPHDSKQYDAMVRRFFADYRLTLPDDRRALFDRYELVDVAIRVVGIGSVGTRCYEALFMADGECPLFLQLKEARASVLEGYLPPSRYPNHGQRVVNGQRLLQSASDIFLGWSKMRHTGNDFYVRQLRDMKGAFDFTTFDVEDLGEYAVSCAHALAHSMAKAGDPALLSGYAGKSAAFDEAIVRFSLAYAEQNETDWAVLKAAVKAGRIQVIRQ</sequence>
<organism evidence="2 3">
    <name type="scientific">Paraburkholderia silvatlantica</name>
    <dbReference type="NCBI Taxonomy" id="321895"/>
    <lineage>
        <taxon>Bacteria</taxon>
        <taxon>Pseudomonadati</taxon>
        <taxon>Pseudomonadota</taxon>
        <taxon>Betaproteobacteria</taxon>
        <taxon>Burkholderiales</taxon>
        <taxon>Burkholderiaceae</taxon>
        <taxon>Paraburkholderia</taxon>
    </lineage>
</organism>
<dbReference type="PANTHER" id="PTHR39441">
    <property type="entry name" value="DUF2252 DOMAIN-CONTAINING PROTEIN"/>
    <property type="match status" value="1"/>
</dbReference>
<dbReference type="Proteomes" id="UP000247772">
    <property type="component" value="Unassembled WGS sequence"/>
</dbReference>
<gene>
    <name evidence="2" type="ORF">C7410_101182</name>
</gene>
<dbReference type="Pfam" id="PF10009">
    <property type="entry name" value="DUF2252"/>
    <property type="match status" value="1"/>
</dbReference>
<evidence type="ECO:0000256" key="1">
    <source>
        <dbReference type="SAM" id="MobiDB-lite"/>
    </source>
</evidence>
<accession>A0A2U1ACU9</accession>
<protein>
    <submittedName>
        <fullName evidence="2">Uncharacterized protein (DUF2252 family)</fullName>
    </submittedName>
</protein>
<proteinExistence type="predicted"/>
<dbReference type="PANTHER" id="PTHR39441:SF1">
    <property type="entry name" value="DUF2252 DOMAIN-CONTAINING PROTEIN"/>
    <property type="match status" value="1"/>
</dbReference>
<dbReference type="OrthoDB" id="1491115at2"/>
<feature type="compositionally biased region" description="Basic and acidic residues" evidence="1">
    <location>
        <begin position="38"/>
        <end position="52"/>
    </location>
</feature>
<dbReference type="InterPro" id="IPR018721">
    <property type="entry name" value="DUF2252"/>
</dbReference>
<reference evidence="2 3" key="1">
    <citation type="submission" date="2018-06" db="EMBL/GenBank/DDBJ databases">
        <title>Genomic Encyclopedia of Type Strains, Phase IV (KMG-V): Genome sequencing to study the core and pangenomes of soil and plant-associated prokaryotes.</title>
        <authorList>
            <person name="Whitman W."/>
        </authorList>
    </citation>
    <scope>NUCLEOTIDE SEQUENCE [LARGE SCALE GENOMIC DNA]</scope>
    <source>
        <strain evidence="2 3">SRCL-318</strain>
    </source>
</reference>
<name>A0A2U1ACU9_9BURK</name>
<evidence type="ECO:0000313" key="2">
    <source>
        <dbReference type="EMBL" id="PYE27850.1"/>
    </source>
</evidence>
<dbReference type="AlphaFoldDB" id="A0A2U1ACU9"/>
<comment type="caution">
    <text evidence="2">The sequence shown here is derived from an EMBL/GenBank/DDBJ whole genome shotgun (WGS) entry which is preliminary data.</text>
</comment>
<dbReference type="EMBL" id="QJSQ01000001">
    <property type="protein sequence ID" value="PYE27850.1"/>
    <property type="molecule type" value="Genomic_DNA"/>
</dbReference>